<dbReference type="PANTHER" id="PTHR45768:SF74">
    <property type="entry name" value="TRANSCRIPTION FACTOR C2H2 FAMILY-RELATED"/>
    <property type="match status" value="1"/>
</dbReference>
<dbReference type="InterPro" id="IPR013083">
    <property type="entry name" value="Znf_RING/FYVE/PHD"/>
</dbReference>
<evidence type="ECO:0000256" key="3">
    <source>
        <dbReference type="ARBA" id="ARBA00004906"/>
    </source>
</evidence>
<evidence type="ECO:0000256" key="9">
    <source>
        <dbReference type="ARBA" id="ARBA00022786"/>
    </source>
</evidence>
<keyword evidence="9" id="KW-0833">Ubl conjugation pathway</keyword>
<keyword evidence="5" id="KW-0808">Transferase</keyword>
<dbReference type="Pfam" id="PF13639">
    <property type="entry name" value="zf-RING_2"/>
    <property type="match status" value="1"/>
</dbReference>
<evidence type="ECO:0000256" key="7">
    <source>
        <dbReference type="ARBA" id="ARBA00022723"/>
    </source>
</evidence>
<dbReference type="EMBL" id="WOCE01000013">
    <property type="protein sequence ID" value="KAE9601444.1"/>
    <property type="molecule type" value="Genomic_DNA"/>
</dbReference>
<keyword evidence="10" id="KW-0862">Zinc</keyword>
<evidence type="ECO:0000313" key="15">
    <source>
        <dbReference type="EMBL" id="KAE9601444.1"/>
    </source>
</evidence>
<dbReference type="EC" id="2.3.2.27" evidence="4"/>
<keyword evidence="6" id="KW-0812">Transmembrane</keyword>
<dbReference type="GO" id="GO:0008270">
    <property type="term" value="F:zinc ion binding"/>
    <property type="evidence" value="ECO:0007669"/>
    <property type="project" value="UniProtKB-KW"/>
</dbReference>
<organism evidence="15 16">
    <name type="scientific">Lupinus albus</name>
    <name type="common">White lupine</name>
    <name type="synonym">Lupinus termis</name>
    <dbReference type="NCBI Taxonomy" id="3870"/>
    <lineage>
        <taxon>Eukaryota</taxon>
        <taxon>Viridiplantae</taxon>
        <taxon>Streptophyta</taxon>
        <taxon>Embryophyta</taxon>
        <taxon>Tracheophyta</taxon>
        <taxon>Spermatophyta</taxon>
        <taxon>Magnoliopsida</taxon>
        <taxon>eudicotyledons</taxon>
        <taxon>Gunneridae</taxon>
        <taxon>Pentapetalae</taxon>
        <taxon>rosids</taxon>
        <taxon>fabids</taxon>
        <taxon>Fabales</taxon>
        <taxon>Fabaceae</taxon>
        <taxon>Papilionoideae</taxon>
        <taxon>50 kb inversion clade</taxon>
        <taxon>genistoids sensu lato</taxon>
        <taxon>core genistoids</taxon>
        <taxon>Genisteae</taxon>
        <taxon>Lupinus</taxon>
    </lineage>
</organism>
<dbReference type="InterPro" id="IPR001841">
    <property type="entry name" value="Znf_RING"/>
</dbReference>
<name>A0A6A4PJD6_LUPAL</name>
<dbReference type="GO" id="GO:0061630">
    <property type="term" value="F:ubiquitin protein ligase activity"/>
    <property type="evidence" value="ECO:0007669"/>
    <property type="project" value="UniProtKB-EC"/>
</dbReference>
<evidence type="ECO:0000256" key="5">
    <source>
        <dbReference type="ARBA" id="ARBA00022679"/>
    </source>
</evidence>
<proteinExistence type="inferred from homology"/>
<dbReference type="PROSITE" id="PS50089">
    <property type="entry name" value="ZF_RING_2"/>
    <property type="match status" value="1"/>
</dbReference>
<keyword evidence="11" id="KW-1133">Transmembrane helix</keyword>
<comment type="subcellular location">
    <subcellularLocation>
        <location evidence="2">Membrane</location>
        <topology evidence="2">Single-pass membrane protein</topology>
    </subcellularLocation>
</comment>
<dbReference type="GO" id="GO:0016020">
    <property type="term" value="C:membrane"/>
    <property type="evidence" value="ECO:0007669"/>
    <property type="project" value="UniProtKB-SubCell"/>
</dbReference>
<dbReference type="PANTHER" id="PTHR45768">
    <property type="entry name" value="E3 UBIQUITIN-PROTEIN LIGASE RNF13-LIKE"/>
    <property type="match status" value="1"/>
</dbReference>
<evidence type="ECO:0000259" key="14">
    <source>
        <dbReference type="PROSITE" id="PS50089"/>
    </source>
</evidence>
<comment type="similarity">
    <text evidence="13">Belongs to the RING-type zinc finger family. ATL subfamily.</text>
</comment>
<evidence type="ECO:0000256" key="8">
    <source>
        <dbReference type="ARBA" id="ARBA00022771"/>
    </source>
</evidence>
<protein>
    <recommendedName>
        <fullName evidence="4">RING-type E3 ubiquitin transferase</fullName>
        <ecNumber evidence="4">2.3.2.27</ecNumber>
    </recommendedName>
</protein>
<accession>A0A6A4PJD6</accession>
<dbReference type="GO" id="GO:0031625">
    <property type="term" value="F:ubiquitin protein ligase binding"/>
    <property type="evidence" value="ECO:0007669"/>
    <property type="project" value="TreeGrafter"/>
</dbReference>
<evidence type="ECO:0000256" key="10">
    <source>
        <dbReference type="ARBA" id="ARBA00022833"/>
    </source>
</evidence>
<dbReference type="SMART" id="SM00184">
    <property type="entry name" value="RING"/>
    <property type="match status" value="1"/>
</dbReference>
<dbReference type="CDD" id="cd16461">
    <property type="entry name" value="RING-H2_EL5-like"/>
    <property type="match status" value="1"/>
</dbReference>
<evidence type="ECO:0000256" key="11">
    <source>
        <dbReference type="ARBA" id="ARBA00022989"/>
    </source>
</evidence>
<sequence>MSRTILLEAPQKDDDIGNLKYSSQIQNRYEYYDGNVSNEKESTPSSSLSISSISPLILLVIIVLAIIFFIYGLIHLVLWFLMKRSPPSSSLYNSNRFQESNHSRSLQRQLQQLFRLHDSGLDQALIDSLPIFYYQDLLGLKEPFDCAVCLCEFSNKDKLRLVPLCSHAFHMNCIDTWLLSNSTCPLCRAPLSTSTCPLENQILNMLRITNEEDNEYQHTTTSEFTFNNGRSKGLTEEEQISKKRVFSVRNNGLKGGDIGVVVESSSHSHSSYDVRRCYSMGSYQYMVADSNLQVVLSQLSQYERGSEVNGNVDGRKIENRTKGESFSVSKIWLWSKKSRYHSSSSSSYVVFP</sequence>
<evidence type="ECO:0000256" key="1">
    <source>
        <dbReference type="ARBA" id="ARBA00000900"/>
    </source>
</evidence>
<keyword evidence="8" id="KW-0863">Zinc-finger</keyword>
<dbReference type="OrthoDB" id="8062037at2759"/>
<comment type="caution">
    <text evidence="15">The sequence shown here is derived from an EMBL/GenBank/DDBJ whole genome shotgun (WGS) entry which is preliminary data.</text>
</comment>
<feature type="domain" description="RING-type" evidence="14">
    <location>
        <begin position="146"/>
        <end position="188"/>
    </location>
</feature>
<dbReference type="Proteomes" id="UP000447434">
    <property type="component" value="Chromosome 13"/>
</dbReference>
<dbReference type="AlphaFoldDB" id="A0A6A4PJD6"/>
<evidence type="ECO:0000256" key="4">
    <source>
        <dbReference type="ARBA" id="ARBA00012483"/>
    </source>
</evidence>
<keyword evidence="12" id="KW-0472">Membrane</keyword>
<dbReference type="FunFam" id="3.30.40.10:FF:000187">
    <property type="entry name" value="E3 ubiquitin-protein ligase ATL6"/>
    <property type="match status" value="1"/>
</dbReference>
<comment type="pathway">
    <text evidence="3">Protein modification; protein ubiquitination.</text>
</comment>
<evidence type="ECO:0000256" key="2">
    <source>
        <dbReference type="ARBA" id="ARBA00004167"/>
    </source>
</evidence>
<dbReference type="SUPFAM" id="SSF57850">
    <property type="entry name" value="RING/U-box"/>
    <property type="match status" value="1"/>
</dbReference>
<comment type="catalytic activity">
    <reaction evidence="1">
        <text>S-ubiquitinyl-[E2 ubiquitin-conjugating enzyme]-L-cysteine + [acceptor protein]-L-lysine = [E2 ubiquitin-conjugating enzyme]-L-cysteine + N(6)-ubiquitinyl-[acceptor protein]-L-lysine.</text>
        <dbReference type="EC" id="2.3.2.27"/>
    </reaction>
</comment>
<evidence type="ECO:0000256" key="12">
    <source>
        <dbReference type="ARBA" id="ARBA00023136"/>
    </source>
</evidence>
<evidence type="ECO:0000256" key="6">
    <source>
        <dbReference type="ARBA" id="ARBA00022692"/>
    </source>
</evidence>
<evidence type="ECO:0000313" key="16">
    <source>
        <dbReference type="Proteomes" id="UP000447434"/>
    </source>
</evidence>
<reference evidence="16" key="1">
    <citation type="journal article" date="2020" name="Nat. Commun.">
        <title>Genome sequence of the cluster root forming white lupin.</title>
        <authorList>
            <person name="Hufnagel B."/>
            <person name="Marques A."/>
            <person name="Soriano A."/>
            <person name="Marques L."/>
            <person name="Divol F."/>
            <person name="Doumas P."/>
            <person name="Sallet E."/>
            <person name="Mancinotti D."/>
            <person name="Carrere S."/>
            <person name="Marande W."/>
            <person name="Arribat S."/>
            <person name="Keller J."/>
            <person name="Huneau C."/>
            <person name="Blein T."/>
            <person name="Aime D."/>
            <person name="Laguerre M."/>
            <person name="Taylor J."/>
            <person name="Schubert V."/>
            <person name="Nelson M."/>
            <person name="Geu-Flores F."/>
            <person name="Crespi M."/>
            <person name="Gallardo-Guerrero K."/>
            <person name="Delaux P.-M."/>
            <person name="Salse J."/>
            <person name="Berges H."/>
            <person name="Guyot R."/>
            <person name="Gouzy J."/>
            <person name="Peret B."/>
        </authorList>
    </citation>
    <scope>NUCLEOTIDE SEQUENCE [LARGE SCALE GENOMIC DNA]</scope>
    <source>
        <strain evidence="16">cv. Amiga</strain>
    </source>
</reference>
<gene>
    <name evidence="15" type="ORF">Lalb_Chr13g0297901</name>
</gene>
<keyword evidence="7" id="KW-0479">Metal-binding</keyword>
<evidence type="ECO:0000256" key="13">
    <source>
        <dbReference type="ARBA" id="ARBA00024209"/>
    </source>
</evidence>
<keyword evidence="16" id="KW-1185">Reference proteome</keyword>
<dbReference type="Gene3D" id="3.30.40.10">
    <property type="entry name" value="Zinc/RING finger domain, C3HC4 (zinc finger)"/>
    <property type="match status" value="1"/>
</dbReference>